<accession>A0A448X4L9</accession>
<gene>
    <name evidence="2" type="ORF">PXEA_LOCUS21360</name>
</gene>
<feature type="non-terminal residue" evidence="2">
    <location>
        <position position="1"/>
    </location>
</feature>
<protein>
    <submittedName>
        <fullName evidence="2">Uncharacterized protein</fullName>
    </submittedName>
</protein>
<feature type="region of interest" description="Disordered" evidence="1">
    <location>
        <begin position="1"/>
        <end position="29"/>
    </location>
</feature>
<evidence type="ECO:0000313" key="3">
    <source>
        <dbReference type="Proteomes" id="UP000784294"/>
    </source>
</evidence>
<comment type="caution">
    <text evidence="2">The sequence shown here is derived from an EMBL/GenBank/DDBJ whole genome shotgun (WGS) entry which is preliminary data.</text>
</comment>
<evidence type="ECO:0000256" key="1">
    <source>
        <dbReference type="SAM" id="MobiDB-lite"/>
    </source>
</evidence>
<evidence type="ECO:0000313" key="2">
    <source>
        <dbReference type="EMBL" id="VEL27920.1"/>
    </source>
</evidence>
<reference evidence="2" key="1">
    <citation type="submission" date="2018-11" db="EMBL/GenBank/DDBJ databases">
        <authorList>
            <consortium name="Pathogen Informatics"/>
        </authorList>
    </citation>
    <scope>NUCLEOTIDE SEQUENCE</scope>
</reference>
<dbReference type="AlphaFoldDB" id="A0A448X4L9"/>
<organism evidence="2 3">
    <name type="scientific">Protopolystoma xenopodis</name>
    <dbReference type="NCBI Taxonomy" id="117903"/>
    <lineage>
        <taxon>Eukaryota</taxon>
        <taxon>Metazoa</taxon>
        <taxon>Spiralia</taxon>
        <taxon>Lophotrochozoa</taxon>
        <taxon>Platyhelminthes</taxon>
        <taxon>Monogenea</taxon>
        <taxon>Polyopisthocotylea</taxon>
        <taxon>Polystomatidea</taxon>
        <taxon>Polystomatidae</taxon>
        <taxon>Protopolystoma</taxon>
    </lineage>
</organism>
<proteinExistence type="predicted"/>
<name>A0A448X4L9_9PLAT</name>
<dbReference type="Proteomes" id="UP000784294">
    <property type="component" value="Unassembled WGS sequence"/>
</dbReference>
<sequence>SDVVLRNDPSVNSTQDQKDPWSPVPTEIPDPFILADLINRGHQESDFQEDTPFVA</sequence>
<dbReference type="EMBL" id="CAAALY010090980">
    <property type="protein sequence ID" value="VEL27920.1"/>
    <property type="molecule type" value="Genomic_DNA"/>
</dbReference>
<keyword evidence="3" id="KW-1185">Reference proteome</keyword>